<organism evidence="1 2">
    <name type="scientific">Cordylochernes scorpioides</name>
    <dbReference type="NCBI Taxonomy" id="51811"/>
    <lineage>
        <taxon>Eukaryota</taxon>
        <taxon>Metazoa</taxon>
        <taxon>Ecdysozoa</taxon>
        <taxon>Arthropoda</taxon>
        <taxon>Chelicerata</taxon>
        <taxon>Arachnida</taxon>
        <taxon>Pseudoscorpiones</taxon>
        <taxon>Cheliferoidea</taxon>
        <taxon>Chernetidae</taxon>
        <taxon>Cordylochernes</taxon>
    </lineage>
</organism>
<keyword evidence="2" id="KW-1185">Reference proteome</keyword>
<proteinExistence type="predicted"/>
<accession>A0ABY6LER0</accession>
<evidence type="ECO:0000313" key="2">
    <source>
        <dbReference type="Proteomes" id="UP001235939"/>
    </source>
</evidence>
<gene>
    <name evidence="1" type="ORF">LAZ67_17000277</name>
</gene>
<name>A0ABY6LER0_9ARAC</name>
<protein>
    <submittedName>
        <fullName evidence="1">Uncharacterized protein</fullName>
    </submittedName>
</protein>
<dbReference type="Proteomes" id="UP001235939">
    <property type="component" value="Chromosome 17"/>
</dbReference>
<evidence type="ECO:0000313" key="1">
    <source>
        <dbReference type="EMBL" id="UYV78922.1"/>
    </source>
</evidence>
<reference evidence="1 2" key="1">
    <citation type="submission" date="2022-01" db="EMBL/GenBank/DDBJ databases">
        <title>A chromosomal length assembly of Cordylochernes scorpioides.</title>
        <authorList>
            <person name="Zeh D."/>
            <person name="Zeh J."/>
        </authorList>
    </citation>
    <scope>NUCLEOTIDE SEQUENCE [LARGE SCALE GENOMIC DNA]</scope>
    <source>
        <strain evidence="1">IN4F17</strain>
        <tissue evidence="1">Whole Body</tissue>
    </source>
</reference>
<sequence>MRVNIADAFTLYLRAEDKVVGGAKHIIQLTRMNDHLLVGLTTKALSERLIDGGLKIEGTTPGTFPFRKRSEKVIIGNLPFFVEDVIIDALLPNGKVGN</sequence>
<dbReference type="EMBL" id="CP092879">
    <property type="protein sequence ID" value="UYV78922.1"/>
    <property type="molecule type" value="Genomic_DNA"/>
</dbReference>